<evidence type="ECO:0000313" key="3">
    <source>
        <dbReference type="Proteomes" id="UP000297938"/>
    </source>
</evidence>
<feature type="region of interest" description="Disordered" evidence="1">
    <location>
        <begin position="1"/>
        <end position="28"/>
    </location>
</feature>
<comment type="caution">
    <text evidence="2">The sequence shown here is derived from an EMBL/GenBank/DDBJ whole genome shotgun (WGS) entry which is preliminary data.</text>
</comment>
<gene>
    <name evidence="2" type="ORF">CKN69_04405</name>
</gene>
<dbReference type="Proteomes" id="UP000297938">
    <property type="component" value="Unassembled WGS sequence"/>
</dbReference>
<evidence type="ECO:0000313" key="2">
    <source>
        <dbReference type="EMBL" id="TFJ28781.1"/>
    </source>
</evidence>
<reference evidence="2 3" key="1">
    <citation type="journal article" date="2018" name="Int. J. Food Microbiol.">
        <title>Growth of Carnobacterium spp. isolated from chilled vacuum-packaged meat under relevant acidic conditions.</title>
        <authorList>
            <person name="Zhang P."/>
            <person name="Badoni M."/>
            <person name="Ganzle M."/>
            <person name="Yang X."/>
        </authorList>
    </citation>
    <scope>NUCLEOTIDE SEQUENCE [LARGE SCALE GENOMIC DNA]</scope>
    <source>
        <strain evidence="2 3">B2</strain>
    </source>
</reference>
<name>A0A7Z8D076_CARDV</name>
<dbReference type="AlphaFoldDB" id="A0A7Z8D076"/>
<organism evidence="2 3">
    <name type="scientific">Carnobacterium divergens</name>
    <name type="common">Lactobacillus divergens</name>
    <dbReference type="NCBI Taxonomy" id="2748"/>
    <lineage>
        <taxon>Bacteria</taxon>
        <taxon>Bacillati</taxon>
        <taxon>Bacillota</taxon>
        <taxon>Bacilli</taxon>
        <taxon>Lactobacillales</taxon>
        <taxon>Carnobacteriaceae</taxon>
        <taxon>Carnobacterium</taxon>
    </lineage>
</organism>
<sequence length="62" mass="7496">MRLKSSKKEKMNKNLSREKNSVKNKDKNKKSNVEFLVKLLKALHFIKKFMYGSYEKIKKNIY</sequence>
<evidence type="ECO:0000256" key="1">
    <source>
        <dbReference type="SAM" id="MobiDB-lite"/>
    </source>
</evidence>
<proteinExistence type="predicted"/>
<accession>A0A7Z8D076</accession>
<dbReference type="EMBL" id="NRPP01000007">
    <property type="protein sequence ID" value="TFJ28781.1"/>
    <property type="molecule type" value="Genomic_DNA"/>
</dbReference>
<protein>
    <submittedName>
        <fullName evidence="2">Uncharacterized protein</fullName>
    </submittedName>
</protein>